<dbReference type="PANTHER" id="PTHR24221">
    <property type="entry name" value="ATP-BINDING CASSETTE SUB-FAMILY B"/>
    <property type="match status" value="1"/>
</dbReference>
<dbReference type="Gene3D" id="1.20.1560.10">
    <property type="entry name" value="ABC transporter type 1, transmembrane domain"/>
    <property type="match status" value="2"/>
</dbReference>
<dbReference type="RefSeq" id="WP_091114182.1">
    <property type="nucleotide sequence ID" value="NZ_BKAF01000012.1"/>
</dbReference>
<dbReference type="PROSITE" id="PS50929">
    <property type="entry name" value="ABC_TM1F"/>
    <property type="match status" value="2"/>
</dbReference>
<name>A0A1I3JD78_9ACTN</name>
<evidence type="ECO:0000256" key="1">
    <source>
        <dbReference type="ARBA" id="ARBA00004651"/>
    </source>
</evidence>
<comment type="subcellular location">
    <subcellularLocation>
        <location evidence="1">Cell membrane</location>
        <topology evidence="1">Multi-pass membrane protein</topology>
    </subcellularLocation>
</comment>
<accession>A0A1I3JD78</accession>
<dbReference type="GO" id="GO:0045454">
    <property type="term" value="P:cell redox homeostasis"/>
    <property type="evidence" value="ECO:0007669"/>
    <property type="project" value="InterPro"/>
</dbReference>
<dbReference type="GO" id="GO:0042883">
    <property type="term" value="P:cysteine transport"/>
    <property type="evidence" value="ECO:0007669"/>
    <property type="project" value="InterPro"/>
</dbReference>
<feature type="transmembrane region" description="Helical" evidence="8">
    <location>
        <begin position="131"/>
        <end position="149"/>
    </location>
</feature>
<keyword evidence="6 8" id="KW-0472">Membrane</keyword>
<dbReference type="OrthoDB" id="9806127at2"/>
<keyword evidence="12" id="KW-1185">Reference proteome</keyword>
<evidence type="ECO:0000256" key="8">
    <source>
        <dbReference type="SAM" id="Phobius"/>
    </source>
</evidence>
<feature type="transmembrane region" description="Helical" evidence="8">
    <location>
        <begin position="702"/>
        <end position="719"/>
    </location>
</feature>
<feature type="transmembrane region" description="Helical" evidence="8">
    <location>
        <begin position="268"/>
        <end position="285"/>
    </location>
</feature>
<dbReference type="STRING" id="1005945.SAMN05216561_11094"/>
<dbReference type="NCBIfam" id="TIGR02868">
    <property type="entry name" value="CydC"/>
    <property type="match status" value="1"/>
</dbReference>
<evidence type="ECO:0000256" key="6">
    <source>
        <dbReference type="ARBA" id="ARBA00023136"/>
    </source>
</evidence>
<dbReference type="SMART" id="SM00382">
    <property type="entry name" value="AAA"/>
    <property type="match status" value="2"/>
</dbReference>
<feature type="transmembrane region" description="Helical" evidence="8">
    <location>
        <begin position="616"/>
        <end position="638"/>
    </location>
</feature>
<feature type="transmembrane region" description="Helical" evidence="8">
    <location>
        <begin position="236"/>
        <end position="262"/>
    </location>
</feature>
<feature type="domain" description="ABC transmembrane type-1" evidence="10">
    <location>
        <begin position="587"/>
        <end position="867"/>
    </location>
</feature>
<keyword evidence="4 11" id="KW-0067">ATP-binding</keyword>
<reference evidence="11 12" key="1">
    <citation type="submission" date="2016-10" db="EMBL/GenBank/DDBJ databases">
        <authorList>
            <person name="de Groot N.N."/>
        </authorList>
    </citation>
    <scope>NUCLEOTIDE SEQUENCE [LARGE SCALE GENOMIC DNA]</scope>
    <source>
        <strain evidence="11 12">CGMCC 1.11156</strain>
    </source>
</reference>
<dbReference type="InterPro" id="IPR003593">
    <property type="entry name" value="AAA+_ATPase"/>
</dbReference>
<dbReference type="SUPFAM" id="SSF90123">
    <property type="entry name" value="ABC transporter transmembrane region"/>
    <property type="match status" value="2"/>
</dbReference>
<protein>
    <submittedName>
        <fullName evidence="11">ATP-binding cassette, subfamily C, CydCD</fullName>
    </submittedName>
</protein>
<feature type="transmembrane region" description="Helical" evidence="8">
    <location>
        <begin position="21"/>
        <end position="47"/>
    </location>
</feature>
<dbReference type="InterPro" id="IPR017871">
    <property type="entry name" value="ABC_transporter-like_CS"/>
</dbReference>
<dbReference type="CDD" id="cd18584">
    <property type="entry name" value="ABC_6TM_AarD_CydD"/>
    <property type="match status" value="1"/>
</dbReference>
<evidence type="ECO:0000313" key="11">
    <source>
        <dbReference type="EMBL" id="SFI58231.1"/>
    </source>
</evidence>
<feature type="transmembrane region" description="Helical" evidence="8">
    <location>
        <begin position="802"/>
        <end position="828"/>
    </location>
</feature>
<organism evidence="11 12">
    <name type="scientific">Nocardioides psychrotolerans</name>
    <dbReference type="NCBI Taxonomy" id="1005945"/>
    <lineage>
        <taxon>Bacteria</taxon>
        <taxon>Bacillati</taxon>
        <taxon>Actinomycetota</taxon>
        <taxon>Actinomycetes</taxon>
        <taxon>Propionibacteriales</taxon>
        <taxon>Nocardioidaceae</taxon>
        <taxon>Nocardioides</taxon>
    </lineage>
</organism>
<evidence type="ECO:0000313" key="12">
    <source>
        <dbReference type="Proteomes" id="UP000198649"/>
    </source>
</evidence>
<proteinExistence type="predicted"/>
<keyword evidence="5 8" id="KW-1133">Transmembrane helix</keyword>
<dbReference type="PROSITE" id="PS50893">
    <property type="entry name" value="ABC_TRANSPORTER_2"/>
    <property type="match status" value="2"/>
</dbReference>
<evidence type="ECO:0000259" key="10">
    <source>
        <dbReference type="PROSITE" id="PS50929"/>
    </source>
</evidence>
<evidence type="ECO:0000256" key="4">
    <source>
        <dbReference type="ARBA" id="ARBA00022840"/>
    </source>
</evidence>
<feature type="transmembrane region" description="Helical" evidence="8">
    <location>
        <begin position="155"/>
        <end position="176"/>
    </location>
</feature>
<dbReference type="GO" id="GO:0005524">
    <property type="term" value="F:ATP binding"/>
    <property type="evidence" value="ECO:0007669"/>
    <property type="project" value="UniProtKB-KW"/>
</dbReference>
<dbReference type="EMBL" id="FOQG01000010">
    <property type="protein sequence ID" value="SFI58231.1"/>
    <property type="molecule type" value="Genomic_DNA"/>
</dbReference>
<evidence type="ECO:0000256" key="7">
    <source>
        <dbReference type="SAM" id="MobiDB-lite"/>
    </source>
</evidence>
<dbReference type="PROSITE" id="PS00211">
    <property type="entry name" value="ABC_TRANSPORTER_1"/>
    <property type="match status" value="2"/>
</dbReference>
<keyword evidence="2 8" id="KW-0812">Transmembrane</keyword>
<feature type="transmembrane region" description="Helical" evidence="8">
    <location>
        <begin position="588"/>
        <end position="610"/>
    </location>
</feature>
<dbReference type="InterPro" id="IPR011527">
    <property type="entry name" value="ABC1_TM_dom"/>
</dbReference>
<dbReference type="Pfam" id="PF00664">
    <property type="entry name" value="ABC_membrane"/>
    <property type="match status" value="1"/>
</dbReference>
<feature type="domain" description="ABC transporter" evidence="9">
    <location>
        <begin position="899"/>
        <end position="1124"/>
    </location>
</feature>
<feature type="transmembrane region" description="Helical" evidence="8">
    <location>
        <begin position="53"/>
        <end position="70"/>
    </location>
</feature>
<dbReference type="GO" id="GO:0005886">
    <property type="term" value="C:plasma membrane"/>
    <property type="evidence" value="ECO:0007669"/>
    <property type="project" value="UniProtKB-SubCell"/>
</dbReference>
<dbReference type="GO" id="GO:0140359">
    <property type="term" value="F:ABC-type transporter activity"/>
    <property type="evidence" value="ECO:0007669"/>
    <property type="project" value="InterPro"/>
</dbReference>
<dbReference type="CDD" id="cd03228">
    <property type="entry name" value="ABCC_MRP_Like"/>
    <property type="match status" value="1"/>
</dbReference>
<dbReference type="GO" id="GO:0016887">
    <property type="term" value="F:ATP hydrolysis activity"/>
    <property type="evidence" value="ECO:0007669"/>
    <property type="project" value="InterPro"/>
</dbReference>
<dbReference type="InterPro" id="IPR014223">
    <property type="entry name" value="ABC_CydC/D"/>
</dbReference>
<keyword evidence="3" id="KW-0547">Nucleotide-binding</keyword>
<evidence type="ECO:0000256" key="2">
    <source>
        <dbReference type="ARBA" id="ARBA00022692"/>
    </source>
</evidence>
<feature type="region of interest" description="Disordered" evidence="7">
    <location>
        <begin position="551"/>
        <end position="580"/>
    </location>
</feature>
<dbReference type="AlphaFoldDB" id="A0A1I3JD78"/>
<dbReference type="InterPro" id="IPR036640">
    <property type="entry name" value="ABC1_TM_sf"/>
</dbReference>
<gene>
    <name evidence="11" type="ORF">SAMN05216561_11094</name>
</gene>
<evidence type="ECO:0000259" key="9">
    <source>
        <dbReference type="PROSITE" id="PS50893"/>
    </source>
</evidence>
<feature type="domain" description="ABC transporter" evidence="9">
    <location>
        <begin position="329"/>
        <end position="561"/>
    </location>
</feature>
<dbReference type="Gene3D" id="3.40.50.300">
    <property type="entry name" value="P-loop containing nucleotide triphosphate hydrolases"/>
    <property type="match status" value="2"/>
</dbReference>
<evidence type="ECO:0000256" key="5">
    <source>
        <dbReference type="ARBA" id="ARBA00022989"/>
    </source>
</evidence>
<dbReference type="InterPro" id="IPR039421">
    <property type="entry name" value="Type_1_exporter"/>
</dbReference>
<dbReference type="GO" id="GO:0034775">
    <property type="term" value="P:glutathione transmembrane transport"/>
    <property type="evidence" value="ECO:0007669"/>
    <property type="project" value="InterPro"/>
</dbReference>
<dbReference type="InterPro" id="IPR027417">
    <property type="entry name" value="P-loop_NTPase"/>
</dbReference>
<dbReference type="Pfam" id="PF00005">
    <property type="entry name" value="ABC_tran"/>
    <property type="match status" value="2"/>
</dbReference>
<sequence>MRPTDPRLRPVLAPARRPLAGVVGAGVLTSLLVIAQAWAVTGLVIAVVTHGRLGPWVVGVLALVGARALTAWGSDVLAARAAALVADHLRGTVVTAVLGQRAAGRPTLSTGELSVLTTRGVAAAEPYLTRYLPAAVLAGVLPLVTLAAIATQDLWSTVIVALTLPLVPVFGALVGLATRDRAQEQWAAMAALSGHFLDVMKGLPTLVAFRRARAQSARIAQITDRYRRASQATLRLAFASSAVLELVATLSVALVAVVIGVRLADGDVGLRTALFVLLLAPEAYWPLRRVGAEFHAAAEGVATFEAVGTLLEGTSYDDGAAAPPAGADLVLEGLSVTYPGRSRAALAPLDAVVPATGVTVVVGPSGCGKSTLLAAIAGLVPATDGLVSAGGVKASGRAWQEQIAWLPQRPVLVSGSVADNLRLARADATDDELWDALARVALAERVRDLPGALDAPMSEDADSLSAGERARLALARVVLARRPWVLLDEPTAHLDGLTEQVIADTILDLGRSGAVVVVAHRPAIVALADHVLELVPAALAAAAAAPVEPTPVRDAAPAAPAPEASEGPDAPAGDEPDPSRGASLWSSVVLGALASASGVALTATAGWLIVQASTQPPVLTLLVAIVGVRLFGLARPVLRYAERLRSHDTALRMLAQRRVQVYDAVVPLTPGGLGRRRGDVLASIVDDVDGVVDRDLRVRLPLASHIGVVALAAGVASLLLPVAGLVVLGTAALGSGCGYVLARFGAGRREKTAVGQRGDLSDVVVDVVQVAPELVMWQAERRAVRAVSEAGRRLTRSGVVASVWLGAARGLVLLSAGAGVTVMAWLAAPAVADGRLTGPLAALLVLVPLALAEPATPVVDAGALSARTQAAAARLHRLEHGVPAVRDTVGTRSPTSSTIELEGVAAGWDRSRPCLEGLSLDLGLGARIAVTGPSGSGKSTLAALMLRFLDPVRGDLRMGGTAYTHLALDDVRERVGLVDDDPHVFASTVVENVRLARPAATDADVDRALRRARLGDWLDALPDGLHTWLGDGHAQVSGGERARLAIARSLLAEQAVLVLDEPTAHLDHATAVELAHELLDTTDARAVLWITHEPVGLDLVDQVVHLDDVAAVARRGVRPGPVLG</sequence>
<dbReference type="NCBIfam" id="TIGR02857">
    <property type="entry name" value="CydD"/>
    <property type="match status" value="1"/>
</dbReference>
<dbReference type="InterPro" id="IPR014216">
    <property type="entry name" value="ABC_transptr_CydD"/>
</dbReference>
<dbReference type="PANTHER" id="PTHR24221:SF590">
    <property type="entry name" value="COMPONENT LINKED WITH THE ASSEMBLY OF CYTOCHROME' TRANSPORT TRANSMEMBRANE ATP-BINDING PROTEIN ABC TRANSPORTER CYDD-RELATED"/>
    <property type="match status" value="1"/>
</dbReference>
<dbReference type="Proteomes" id="UP000198649">
    <property type="component" value="Unassembled WGS sequence"/>
</dbReference>
<dbReference type="InterPro" id="IPR003439">
    <property type="entry name" value="ABC_transporter-like_ATP-bd"/>
</dbReference>
<evidence type="ECO:0000256" key="3">
    <source>
        <dbReference type="ARBA" id="ARBA00022741"/>
    </source>
</evidence>
<feature type="domain" description="ABC transmembrane type-1" evidence="10">
    <location>
        <begin position="19"/>
        <end position="299"/>
    </location>
</feature>
<feature type="compositionally biased region" description="Low complexity" evidence="7">
    <location>
        <begin position="554"/>
        <end position="573"/>
    </location>
</feature>
<dbReference type="SUPFAM" id="SSF52540">
    <property type="entry name" value="P-loop containing nucleoside triphosphate hydrolases"/>
    <property type="match status" value="2"/>
</dbReference>
<feature type="transmembrane region" description="Helical" evidence="8">
    <location>
        <begin position="725"/>
        <end position="742"/>
    </location>
</feature>